<dbReference type="Proteomes" id="UP000038009">
    <property type="component" value="Unassembled WGS sequence"/>
</dbReference>
<dbReference type="EMBL" id="LJSK01000054">
    <property type="protein sequence ID" value="KPI88340.1"/>
    <property type="molecule type" value="Genomic_DNA"/>
</dbReference>
<dbReference type="SMART" id="SM00233">
    <property type="entry name" value="PH"/>
    <property type="match status" value="1"/>
</dbReference>
<evidence type="ECO:0000313" key="3">
    <source>
        <dbReference type="EMBL" id="KPI88340.1"/>
    </source>
</evidence>
<reference evidence="3 4" key="1">
    <citation type="journal article" date="2015" name="PLoS Pathog.">
        <title>Leptomonas seymouri: Adaptations to the Dixenous Life Cycle Analyzed by Genome Sequencing, Transcriptome Profiling and Co-infection with Leishmania donovani.</title>
        <authorList>
            <person name="Kraeva N."/>
            <person name="Butenko A."/>
            <person name="Hlavacova J."/>
            <person name="Kostygov A."/>
            <person name="Myskova J."/>
            <person name="Grybchuk D."/>
            <person name="Lestinova T."/>
            <person name="Votypka J."/>
            <person name="Volf P."/>
            <person name="Opperdoes F."/>
            <person name="Flegontov P."/>
            <person name="Lukes J."/>
            <person name="Yurchenko V."/>
        </authorList>
    </citation>
    <scope>NUCLEOTIDE SEQUENCE [LARGE SCALE GENOMIC DNA]</scope>
    <source>
        <strain evidence="3 4">ATCC 30220</strain>
    </source>
</reference>
<dbReference type="VEuPathDB" id="TriTrypDB:Lsey_0054_0170"/>
<name>A0A0N1ILI8_LEPSE</name>
<feature type="region of interest" description="Disordered" evidence="1">
    <location>
        <begin position="284"/>
        <end position="306"/>
    </location>
</feature>
<organism evidence="3 4">
    <name type="scientific">Leptomonas seymouri</name>
    <dbReference type="NCBI Taxonomy" id="5684"/>
    <lineage>
        <taxon>Eukaryota</taxon>
        <taxon>Discoba</taxon>
        <taxon>Euglenozoa</taxon>
        <taxon>Kinetoplastea</taxon>
        <taxon>Metakinetoplastina</taxon>
        <taxon>Trypanosomatida</taxon>
        <taxon>Trypanosomatidae</taxon>
        <taxon>Leishmaniinae</taxon>
        <taxon>Leptomonas</taxon>
    </lineage>
</organism>
<dbReference type="InterPro" id="IPR001849">
    <property type="entry name" value="PH_domain"/>
</dbReference>
<evidence type="ECO:0000259" key="2">
    <source>
        <dbReference type="PROSITE" id="PS50003"/>
    </source>
</evidence>
<dbReference type="AlphaFoldDB" id="A0A0N1ILI8"/>
<evidence type="ECO:0000313" key="4">
    <source>
        <dbReference type="Proteomes" id="UP000038009"/>
    </source>
</evidence>
<gene>
    <name evidence="3" type="ORF">ABL78_2579</name>
</gene>
<evidence type="ECO:0000256" key="1">
    <source>
        <dbReference type="SAM" id="MobiDB-lite"/>
    </source>
</evidence>
<feature type="compositionally biased region" description="Low complexity" evidence="1">
    <location>
        <begin position="128"/>
        <end position="139"/>
    </location>
</feature>
<feature type="domain" description="PH" evidence="2">
    <location>
        <begin position="19"/>
        <end position="190"/>
    </location>
</feature>
<sequence length="409" mass="45772">MNGSATPRARLSTRRAAQLPICEGWLEKYALCRGLFATKGWHRRYAFVTHDGIGFCHTNPREKGHHPANRPLRASAAKTFIPFSCRRRGEVELEPVYFIEDVSAARHPAIPQHSHNGICSDTFSSDEAGNPSASANSGSRTGVIAAHNSCTYYYFGLSFQEHRKRYLLLLRTDSPQEYIKWTILLPLFVHEGSATRLVPPGHPLEAGRPPPVDVNYRRLAVKKGVAPPSSVPFYFDPDPCTVDEYEKVRRMCLSWDEGEREHLFQWAANRIQCLCKPSDRAASDSLTEQQEQSEEEHRRSIGHQFDVLGPSVQSYERENSPHSRECVVDDSLASRKPSILVRNTDAVDLMADDLSATTRSRHHSCIFSPSPAVPDYSWKNGGPMEANRKAGIQKGGDGYSDKSLHCATV</sequence>
<proteinExistence type="predicted"/>
<protein>
    <recommendedName>
        <fullName evidence="2">PH domain-containing protein</fullName>
    </recommendedName>
</protein>
<keyword evidence="4" id="KW-1185">Reference proteome</keyword>
<accession>A0A0N1ILI8</accession>
<feature type="region of interest" description="Disordered" evidence="1">
    <location>
        <begin position="121"/>
        <end position="140"/>
    </location>
</feature>
<dbReference type="PROSITE" id="PS50003">
    <property type="entry name" value="PH_DOMAIN"/>
    <property type="match status" value="1"/>
</dbReference>
<comment type="caution">
    <text evidence="3">The sequence shown here is derived from an EMBL/GenBank/DDBJ whole genome shotgun (WGS) entry which is preliminary data.</text>
</comment>
<dbReference type="OrthoDB" id="260220at2759"/>
<dbReference type="OMA" id="CTYYYFG"/>
<dbReference type="SUPFAM" id="SSF50729">
    <property type="entry name" value="PH domain-like"/>
    <property type="match status" value="1"/>
</dbReference>